<reference evidence="1 2" key="1">
    <citation type="submission" date="2018-10" db="EMBL/GenBank/DDBJ databases">
        <title>Transmission dynamics of multidrug resistant bacteria on intensive care unit surfaces.</title>
        <authorList>
            <person name="D'Souza A.W."/>
            <person name="Potter R.F."/>
            <person name="Wallace M."/>
            <person name="Shupe A."/>
            <person name="Patel S."/>
            <person name="Sun S."/>
            <person name="Gul D."/>
            <person name="Kwon J.H."/>
            <person name="Andleeb S."/>
            <person name="Burnham C.-A.D."/>
            <person name="Dantas G."/>
        </authorList>
    </citation>
    <scope>NUCLEOTIDE SEQUENCE [LARGE SCALE GENOMIC DNA]</scope>
    <source>
        <strain evidence="1 2">PX_177</strain>
    </source>
</reference>
<dbReference type="AlphaFoldDB" id="A0A098FVU3"/>
<dbReference type="PANTHER" id="PTHR34821:SF2">
    <property type="entry name" value="INNER MEMBRANE PROTEIN YDCZ"/>
    <property type="match status" value="1"/>
</dbReference>
<dbReference type="GO" id="GO:0005886">
    <property type="term" value="C:plasma membrane"/>
    <property type="evidence" value="ECO:0007669"/>
    <property type="project" value="TreeGrafter"/>
</dbReference>
<dbReference type="EMBL" id="RHQL01000015">
    <property type="protein sequence ID" value="RRV06591.1"/>
    <property type="molecule type" value="Genomic_DNA"/>
</dbReference>
<dbReference type="Pfam" id="PF04657">
    <property type="entry name" value="DMT_YdcZ"/>
    <property type="match status" value="1"/>
</dbReference>
<dbReference type="InterPro" id="IPR006750">
    <property type="entry name" value="YdcZ"/>
</dbReference>
<proteinExistence type="predicted"/>
<name>A0A098FVU3_9GAMM</name>
<dbReference type="STRING" id="271420.SAMN05216535_3707"/>
<organism evidence="1 2">
    <name type="scientific">Stutzerimonas xanthomarina</name>
    <dbReference type="NCBI Taxonomy" id="271420"/>
    <lineage>
        <taxon>Bacteria</taxon>
        <taxon>Pseudomonadati</taxon>
        <taxon>Pseudomonadota</taxon>
        <taxon>Gammaproteobacteria</taxon>
        <taxon>Pseudomonadales</taxon>
        <taxon>Pseudomonadaceae</taxon>
        <taxon>Stutzerimonas</taxon>
    </lineage>
</organism>
<evidence type="ECO:0000313" key="2">
    <source>
        <dbReference type="Proteomes" id="UP000276506"/>
    </source>
</evidence>
<dbReference type="OrthoDB" id="7864805at2"/>
<dbReference type="PANTHER" id="PTHR34821">
    <property type="entry name" value="INNER MEMBRANE PROTEIN YDCZ"/>
    <property type="match status" value="1"/>
</dbReference>
<gene>
    <name evidence="1" type="ORF">EGJ28_19625</name>
</gene>
<evidence type="ECO:0000313" key="1">
    <source>
        <dbReference type="EMBL" id="RRV06591.1"/>
    </source>
</evidence>
<protein>
    <submittedName>
        <fullName evidence="1">DMT family transporter</fullName>
    </submittedName>
</protein>
<dbReference type="GeneID" id="302374339"/>
<dbReference type="Proteomes" id="UP000276506">
    <property type="component" value="Unassembled WGS sequence"/>
</dbReference>
<comment type="caution">
    <text evidence="1">The sequence shown here is derived from an EMBL/GenBank/DDBJ whole genome shotgun (WGS) entry which is preliminary data.</text>
</comment>
<sequence length="149" mass="15911">MPAVAWWLLTLPFIAGAMLPLQAGINGQVARHLGNVMGAALLSFTVGTLALFVIVAVQRDIPALQTLKGLHWWHWCGGLLGAFFIATAAFAAPRTGALLFMALLLAGQLFVALLLDHFGWAGFRQSSISFGKVSGLLLIFAGVWLIQRG</sequence>
<accession>A0A098FVU3</accession>
<dbReference type="RefSeq" id="WP_003302186.1">
    <property type="nucleotide sequence ID" value="NZ_RHQL01000015.1"/>
</dbReference>